<dbReference type="Proteomes" id="UP000499080">
    <property type="component" value="Unassembled WGS sequence"/>
</dbReference>
<dbReference type="AlphaFoldDB" id="A0A4Y2LBG5"/>
<gene>
    <name evidence="2" type="ORF">AVEN_184735_1</name>
</gene>
<dbReference type="EMBL" id="BGPR01005548">
    <property type="protein sequence ID" value="GBN11183.1"/>
    <property type="molecule type" value="Genomic_DNA"/>
</dbReference>
<feature type="compositionally biased region" description="Basic and acidic residues" evidence="1">
    <location>
        <begin position="31"/>
        <end position="41"/>
    </location>
</feature>
<evidence type="ECO:0000256" key="1">
    <source>
        <dbReference type="SAM" id="MobiDB-lite"/>
    </source>
</evidence>
<evidence type="ECO:0000313" key="3">
    <source>
        <dbReference type="Proteomes" id="UP000499080"/>
    </source>
</evidence>
<feature type="compositionally biased region" description="Low complexity" evidence="1">
    <location>
        <begin position="61"/>
        <end position="75"/>
    </location>
</feature>
<organism evidence="2 3">
    <name type="scientific">Araneus ventricosus</name>
    <name type="common">Orbweaver spider</name>
    <name type="synonym">Epeira ventricosa</name>
    <dbReference type="NCBI Taxonomy" id="182803"/>
    <lineage>
        <taxon>Eukaryota</taxon>
        <taxon>Metazoa</taxon>
        <taxon>Ecdysozoa</taxon>
        <taxon>Arthropoda</taxon>
        <taxon>Chelicerata</taxon>
        <taxon>Arachnida</taxon>
        <taxon>Araneae</taxon>
        <taxon>Araneomorphae</taxon>
        <taxon>Entelegynae</taxon>
        <taxon>Araneoidea</taxon>
        <taxon>Araneidae</taxon>
        <taxon>Araneus</taxon>
    </lineage>
</organism>
<evidence type="ECO:0000313" key="2">
    <source>
        <dbReference type="EMBL" id="GBN11183.1"/>
    </source>
</evidence>
<protein>
    <submittedName>
        <fullName evidence="2">Uncharacterized protein</fullName>
    </submittedName>
</protein>
<keyword evidence="3" id="KW-1185">Reference proteome</keyword>
<feature type="region of interest" description="Disordered" evidence="1">
    <location>
        <begin position="14"/>
        <end position="95"/>
    </location>
</feature>
<feature type="compositionally biased region" description="Polar residues" evidence="1">
    <location>
        <begin position="14"/>
        <end position="24"/>
    </location>
</feature>
<sequence length="95" mass="10817">MTSIIELKTFKNLNQTQPFPSSEQLEYDQDDTTRELPDFPRDSSPVSLSDDMPGTPSLYRSSSTTPSTFSAPRSPEQFYRTRSGRTVRPPDRLDL</sequence>
<reference evidence="2 3" key="1">
    <citation type="journal article" date="2019" name="Sci. Rep.">
        <title>Orb-weaving spider Araneus ventricosus genome elucidates the spidroin gene catalogue.</title>
        <authorList>
            <person name="Kono N."/>
            <person name="Nakamura H."/>
            <person name="Ohtoshi R."/>
            <person name="Moran D.A.P."/>
            <person name="Shinohara A."/>
            <person name="Yoshida Y."/>
            <person name="Fujiwara M."/>
            <person name="Mori M."/>
            <person name="Tomita M."/>
            <person name="Arakawa K."/>
        </authorList>
    </citation>
    <scope>NUCLEOTIDE SEQUENCE [LARGE SCALE GENOMIC DNA]</scope>
</reference>
<name>A0A4Y2LBG5_ARAVE</name>
<proteinExistence type="predicted"/>
<comment type="caution">
    <text evidence="2">The sequence shown here is derived from an EMBL/GenBank/DDBJ whole genome shotgun (WGS) entry which is preliminary data.</text>
</comment>
<accession>A0A4Y2LBG5</accession>